<accession>A0A1G1WHY9</accession>
<dbReference type="Proteomes" id="UP000176645">
    <property type="component" value="Unassembled WGS sequence"/>
</dbReference>
<dbReference type="AlphaFoldDB" id="A0A1G1WHY9"/>
<evidence type="ECO:0000256" key="1">
    <source>
        <dbReference type="SAM" id="Phobius"/>
    </source>
</evidence>
<keyword evidence="1" id="KW-1133">Transmembrane helix</keyword>
<feature type="transmembrane region" description="Helical" evidence="1">
    <location>
        <begin position="63"/>
        <end position="84"/>
    </location>
</feature>
<feature type="transmembrane region" description="Helical" evidence="1">
    <location>
        <begin position="12"/>
        <end position="32"/>
    </location>
</feature>
<gene>
    <name evidence="2" type="ORF">A2Z42_03630</name>
</gene>
<feature type="transmembrane region" description="Helical" evidence="1">
    <location>
        <begin position="38"/>
        <end position="56"/>
    </location>
</feature>
<keyword evidence="1" id="KW-0472">Membrane</keyword>
<evidence type="ECO:0000313" key="2">
    <source>
        <dbReference type="EMBL" id="OGY27313.1"/>
    </source>
</evidence>
<dbReference type="EMBL" id="MHCU01000041">
    <property type="protein sequence ID" value="OGY27313.1"/>
    <property type="molecule type" value="Genomic_DNA"/>
</dbReference>
<organism evidence="2 3">
    <name type="scientific">Candidatus Woykebacteria bacterium RBG_19FT_COMBO_43_10</name>
    <dbReference type="NCBI Taxonomy" id="1802598"/>
    <lineage>
        <taxon>Bacteria</taxon>
        <taxon>Candidatus Woykeibacteriota</taxon>
    </lineage>
</organism>
<keyword evidence="1" id="KW-0812">Transmembrane</keyword>
<proteinExistence type="predicted"/>
<reference evidence="2 3" key="1">
    <citation type="journal article" date="2016" name="Nat. Commun.">
        <title>Thousands of microbial genomes shed light on interconnected biogeochemical processes in an aquifer system.</title>
        <authorList>
            <person name="Anantharaman K."/>
            <person name="Brown C.T."/>
            <person name="Hug L.A."/>
            <person name="Sharon I."/>
            <person name="Castelle C.J."/>
            <person name="Probst A.J."/>
            <person name="Thomas B.C."/>
            <person name="Singh A."/>
            <person name="Wilkins M.J."/>
            <person name="Karaoz U."/>
            <person name="Brodie E.L."/>
            <person name="Williams K.H."/>
            <person name="Hubbard S.S."/>
            <person name="Banfield J.F."/>
        </authorList>
    </citation>
    <scope>NUCLEOTIDE SEQUENCE [LARGE SCALE GENOMIC DNA]</scope>
</reference>
<sequence>MPKTTLGKWSSGVLLLLIVIHFVPWANFLPSIRFLELGIKSIFALAVLIPGVISIARDKERAVLVYLAVVLGLLTLLFPLLFVLGEGLFPHD</sequence>
<name>A0A1G1WHY9_9BACT</name>
<comment type="caution">
    <text evidence="2">The sequence shown here is derived from an EMBL/GenBank/DDBJ whole genome shotgun (WGS) entry which is preliminary data.</text>
</comment>
<protein>
    <submittedName>
        <fullName evidence="2">Uncharacterized protein</fullName>
    </submittedName>
</protein>
<evidence type="ECO:0000313" key="3">
    <source>
        <dbReference type="Proteomes" id="UP000176645"/>
    </source>
</evidence>